<feature type="transmembrane region" description="Helical" evidence="1">
    <location>
        <begin position="38"/>
        <end position="59"/>
    </location>
</feature>
<dbReference type="EMBL" id="AP023356">
    <property type="protein sequence ID" value="BCJ39705.1"/>
    <property type="molecule type" value="Genomic_DNA"/>
</dbReference>
<keyword evidence="3" id="KW-1185">Reference proteome</keyword>
<proteinExistence type="predicted"/>
<dbReference type="Proteomes" id="UP000676967">
    <property type="component" value="Chromosome"/>
</dbReference>
<sequence>MTRAGLGTLFFGWMWGVPFLLIVGLIRRDKDFPATGYLTAALVLDLVVPIGGLLLARLLSDRFWARQFEGALVGMAALFLAWAVIAGSGGSPEPAPEPSPRVSRCVQFSGGHQCPGG</sequence>
<name>A0ABM7LKE0_9ACTN</name>
<keyword evidence="1" id="KW-0472">Membrane</keyword>
<evidence type="ECO:0000256" key="1">
    <source>
        <dbReference type="SAM" id="Phobius"/>
    </source>
</evidence>
<organism evidence="2 3">
    <name type="scientific">Actinoplanes ianthinogenes</name>
    <dbReference type="NCBI Taxonomy" id="122358"/>
    <lineage>
        <taxon>Bacteria</taxon>
        <taxon>Bacillati</taxon>
        <taxon>Actinomycetota</taxon>
        <taxon>Actinomycetes</taxon>
        <taxon>Micromonosporales</taxon>
        <taxon>Micromonosporaceae</taxon>
        <taxon>Actinoplanes</taxon>
    </lineage>
</organism>
<protein>
    <submittedName>
        <fullName evidence="2">Uncharacterized protein</fullName>
    </submittedName>
</protein>
<evidence type="ECO:0000313" key="2">
    <source>
        <dbReference type="EMBL" id="BCJ39705.1"/>
    </source>
</evidence>
<reference evidence="2 3" key="1">
    <citation type="submission" date="2020-08" db="EMBL/GenBank/DDBJ databases">
        <title>Whole genome shotgun sequence of Actinoplanes ianthinogenes NBRC 13996.</title>
        <authorList>
            <person name="Komaki H."/>
            <person name="Tamura T."/>
        </authorList>
    </citation>
    <scope>NUCLEOTIDE SEQUENCE [LARGE SCALE GENOMIC DNA]</scope>
    <source>
        <strain evidence="2 3">NBRC 13996</strain>
    </source>
</reference>
<feature type="transmembrane region" description="Helical" evidence="1">
    <location>
        <begin position="7"/>
        <end position="26"/>
    </location>
</feature>
<keyword evidence="1" id="KW-1133">Transmembrane helix</keyword>
<feature type="transmembrane region" description="Helical" evidence="1">
    <location>
        <begin position="71"/>
        <end position="90"/>
    </location>
</feature>
<keyword evidence="1" id="KW-0812">Transmembrane</keyword>
<accession>A0ABM7LKE0</accession>
<evidence type="ECO:0000313" key="3">
    <source>
        <dbReference type="Proteomes" id="UP000676967"/>
    </source>
</evidence>
<dbReference type="RefSeq" id="WP_189335607.1">
    <property type="nucleotide sequence ID" value="NZ_AP023356.1"/>
</dbReference>
<gene>
    <name evidence="2" type="ORF">Aiant_03620</name>
</gene>